<evidence type="ECO:0000313" key="3">
    <source>
        <dbReference type="EMBL" id="KAK5629137.1"/>
    </source>
</evidence>
<organism evidence="3 4">
    <name type="scientific">Xylaria bambusicola</name>
    <dbReference type="NCBI Taxonomy" id="326684"/>
    <lineage>
        <taxon>Eukaryota</taxon>
        <taxon>Fungi</taxon>
        <taxon>Dikarya</taxon>
        <taxon>Ascomycota</taxon>
        <taxon>Pezizomycotina</taxon>
        <taxon>Sordariomycetes</taxon>
        <taxon>Xylariomycetidae</taxon>
        <taxon>Xylariales</taxon>
        <taxon>Xylariaceae</taxon>
        <taxon>Xylaria</taxon>
    </lineage>
</organism>
<dbReference type="Gene3D" id="3.40.50.150">
    <property type="entry name" value="Vaccinia Virus protein VP39"/>
    <property type="match status" value="1"/>
</dbReference>
<dbReference type="Proteomes" id="UP001305414">
    <property type="component" value="Unassembled WGS sequence"/>
</dbReference>
<dbReference type="Pfam" id="PF13489">
    <property type="entry name" value="Methyltransf_23"/>
    <property type="match status" value="1"/>
</dbReference>
<evidence type="ECO:0000313" key="4">
    <source>
        <dbReference type="Proteomes" id="UP001305414"/>
    </source>
</evidence>
<feature type="region of interest" description="Disordered" evidence="2">
    <location>
        <begin position="1"/>
        <end position="42"/>
    </location>
</feature>
<dbReference type="PANTHER" id="PTHR43591">
    <property type="entry name" value="METHYLTRANSFERASE"/>
    <property type="match status" value="1"/>
</dbReference>
<sequence>MASQHSSNTEGEDAQEAMIMPDSNEMTYDPDQESARLPAPPYDLNNFPFTFEQACDTSRSMHIEPDSDPSKSPSYEWDGESITSSVTAYREENGRTYHAYSDGSYHYPNDTLELERLDWQYICLKRLFNGKNYFAPWSQERPPKRVLDLATGTGMWAIEMAEEFESATVIGTDLSPIQPEYVPPNVHFYIHDAFGRCVRATYDAMSSLIYNYWFTQMSGGGQILLTISMIRMALGAWEDFEIDVARKAYDHLEPGGWFEAQELLPTLGCDDGSMPDDWAPNLLFNDLEDCARRERRPLDIAKTYKQGLINAGFVDVSEQVYKIPINGWAKSKNWKTLGDLWNVNCLDAIQGVAMALLHRARGLKRHQIEVDIDFYFPVSLGCDVGLVLTTPQIHLMETRRGLSDKSVHAYQSCYVVLGRKPLPHEIISTPSEPH</sequence>
<feature type="compositionally biased region" description="Basic and acidic residues" evidence="2">
    <location>
        <begin position="59"/>
        <end position="69"/>
    </location>
</feature>
<dbReference type="SUPFAM" id="SSF53335">
    <property type="entry name" value="S-adenosyl-L-methionine-dependent methyltransferases"/>
    <property type="match status" value="1"/>
</dbReference>
<feature type="region of interest" description="Disordered" evidence="2">
    <location>
        <begin position="59"/>
        <end position="79"/>
    </location>
</feature>
<dbReference type="PANTHER" id="PTHR43591:SF10">
    <property type="entry name" value="ABC TRANSMEMBRANE TYPE-1 DOMAIN-CONTAINING PROTEIN-RELATED"/>
    <property type="match status" value="1"/>
</dbReference>
<comment type="similarity">
    <text evidence="1">Belongs to the methyltransferase superfamily. LaeA methyltransferase family.</text>
</comment>
<dbReference type="EMBL" id="JAWHQM010000010">
    <property type="protein sequence ID" value="KAK5629137.1"/>
    <property type="molecule type" value="Genomic_DNA"/>
</dbReference>
<proteinExistence type="inferred from homology"/>
<dbReference type="CDD" id="cd02440">
    <property type="entry name" value="AdoMet_MTases"/>
    <property type="match status" value="1"/>
</dbReference>
<comment type="caution">
    <text evidence="3">The sequence shown here is derived from an EMBL/GenBank/DDBJ whole genome shotgun (WGS) entry which is preliminary data.</text>
</comment>
<gene>
    <name evidence="3" type="ORF">RRF57_004852</name>
</gene>
<protein>
    <recommendedName>
        <fullName evidence="5">Methyltransferase domain-containing protein</fullName>
    </recommendedName>
</protein>
<evidence type="ECO:0000256" key="2">
    <source>
        <dbReference type="SAM" id="MobiDB-lite"/>
    </source>
</evidence>
<accession>A0AAN7Z4P8</accession>
<evidence type="ECO:0008006" key="5">
    <source>
        <dbReference type="Google" id="ProtNLM"/>
    </source>
</evidence>
<keyword evidence="4" id="KW-1185">Reference proteome</keyword>
<dbReference type="InterPro" id="IPR029063">
    <property type="entry name" value="SAM-dependent_MTases_sf"/>
</dbReference>
<reference evidence="3 4" key="1">
    <citation type="submission" date="2023-10" db="EMBL/GenBank/DDBJ databases">
        <title>Draft genome sequence of Xylaria bambusicola isolate GMP-LS, the root and basal stem rot pathogen of sugarcane in Indonesia.</title>
        <authorList>
            <person name="Selvaraj P."/>
            <person name="Muralishankar V."/>
            <person name="Muruganantham S."/>
            <person name="Sp S."/>
            <person name="Haryani S."/>
            <person name="Lau K.J.X."/>
            <person name="Naqvi N.I."/>
        </authorList>
    </citation>
    <scope>NUCLEOTIDE SEQUENCE [LARGE SCALE GENOMIC DNA]</scope>
    <source>
        <strain evidence="3">GMP-LS</strain>
    </source>
</reference>
<dbReference type="GO" id="GO:0008168">
    <property type="term" value="F:methyltransferase activity"/>
    <property type="evidence" value="ECO:0007669"/>
    <property type="project" value="TreeGrafter"/>
</dbReference>
<dbReference type="AlphaFoldDB" id="A0AAN7Z4P8"/>
<name>A0AAN7Z4P8_9PEZI</name>
<evidence type="ECO:0000256" key="1">
    <source>
        <dbReference type="ARBA" id="ARBA00038158"/>
    </source>
</evidence>